<dbReference type="PANTHER" id="PTHR23135:SF4">
    <property type="entry name" value="UDP-N-ACETYLMURAMOYL-L-ALANYL-D-GLUTAMATE--2,6-DIAMINOPIMELATE LIGASE MURE HOMOLOG, CHLOROPLASTIC"/>
    <property type="match status" value="1"/>
</dbReference>
<evidence type="ECO:0000259" key="16">
    <source>
        <dbReference type="Pfam" id="PF08245"/>
    </source>
</evidence>
<keyword evidence="5 12" id="KW-0132">Cell division</keyword>
<reference evidence="17 18" key="1">
    <citation type="submission" date="2015-09" db="EMBL/GenBank/DDBJ databases">
        <authorList>
            <consortium name="Pathogen Informatics"/>
        </authorList>
    </citation>
    <scope>NUCLEOTIDE SEQUENCE [LARGE SCALE GENOMIC DNA]</scope>
    <source>
        <strain evidence="17 18">2789STDY5834928</strain>
    </source>
</reference>
<feature type="short sequence motif" description="L-lysine recognition motif" evidence="12">
    <location>
        <begin position="402"/>
        <end position="405"/>
    </location>
</feature>
<protein>
    <recommendedName>
        <fullName evidence="12">UDP-N-acetylmuramoyl-L-alanyl-D-glutamate--L-lysine ligase</fullName>
        <ecNumber evidence="12">6.3.2.7</ecNumber>
    </recommendedName>
    <alternativeName>
        <fullName evidence="12">L-lysine-adding enzyme</fullName>
    </alternativeName>
    <alternativeName>
        <fullName evidence="12">UDP-MurNAc-L-Ala-D-Glu:L-Lys ligase</fullName>
    </alternativeName>
    <alternativeName>
        <fullName evidence="12">UDP-MurNAc-tripeptide synthetase</fullName>
    </alternativeName>
    <alternativeName>
        <fullName evidence="12">UDP-N-acetylmuramyl-tripeptide synthetase</fullName>
    </alternativeName>
</protein>
<dbReference type="GO" id="GO:0004326">
    <property type="term" value="F:tetrahydrofolylpolyglutamate synthase activity"/>
    <property type="evidence" value="ECO:0007669"/>
    <property type="project" value="InterPro"/>
</dbReference>
<keyword evidence="6 12" id="KW-0547">Nucleotide-binding</keyword>
<keyword evidence="10 12" id="KW-0131">Cell cycle</keyword>
<dbReference type="OrthoDB" id="9800958at2"/>
<dbReference type="Gene3D" id="3.90.190.20">
    <property type="entry name" value="Mur ligase, C-terminal domain"/>
    <property type="match status" value="1"/>
</dbReference>
<dbReference type="NCBIfam" id="NF001126">
    <property type="entry name" value="PRK00139.1-4"/>
    <property type="match status" value="1"/>
</dbReference>
<dbReference type="Gene3D" id="3.40.1390.10">
    <property type="entry name" value="MurE/MurF, N-terminal domain"/>
    <property type="match status" value="1"/>
</dbReference>
<dbReference type="NCBIfam" id="TIGR01085">
    <property type="entry name" value="murE"/>
    <property type="match status" value="1"/>
</dbReference>
<dbReference type="InterPro" id="IPR013221">
    <property type="entry name" value="Mur_ligase_cen"/>
</dbReference>
<feature type="domain" description="Mur ligase C-terminal" evidence="15">
    <location>
        <begin position="330"/>
        <end position="455"/>
    </location>
</feature>
<dbReference type="InterPro" id="IPR004101">
    <property type="entry name" value="Mur_ligase_C"/>
</dbReference>
<evidence type="ECO:0000256" key="12">
    <source>
        <dbReference type="HAMAP-Rule" id="MF_00208"/>
    </source>
</evidence>
<dbReference type="GO" id="GO:0051301">
    <property type="term" value="P:cell division"/>
    <property type="evidence" value="ECO:0007669"/>
    <property type="project" value="UniProtKB-KW"/>
</dbReference>
<feature type="modified residue" description="N6-carboxylysine" evidence="12">
    <location>
        <position position="220"/>
    </location>
</feature>
<dbReference type="Pfam" id="PF08245">
    <property type="entry name" value="Mur_ligase_M"/>
    <property type="match status" value="1"/>
</dbReference>
<evidence type="ECO:0000313" key="18">
    <source>
        <dbReference type="Proteomes" id="UP000095662"/>
    </source>
</evidence>
<dbReference type="Gene3D" id="3.40.1190.10">
    <property type="entry name" value="Mur-like, catalytic domain"/>
    <property type="match status" value="1"/>
</dbReference>
<dbReference type="InterPro" id="IPR018109">
    <property type="entry name" value="Folylpolyglutamate_synth_CS"/>
</dbReference>
<dbReference type="AlphaFoldDB" id="A0A174ZRF7"/>
<evidence type="ECO:0000256" key="6">
    <source>
        <dbReference type="ARBA" id="ARBA00022741"/>
    </source>
</evidence>
<keyword evidence="12" id="KW-0460">Magnesium</keyword>
<comment type="cofactor">
    <cofactor evidence="12">
        <name>Mg(2+)</name>
        <dbReference type="ChEBI" id="CHEBI:18420"/>
    </cofactor>
</comment>
<dbReference type="GO" id="GO:0008360">
    <property type="term" value="P:regulation of cell shape"/>
    <property type="evidence" value="ECO:0007669"/>
    <property type="project" value="UniProtKB-KW"/>
</dbReference>
<dbReference type="InterPro" id="IPR035911">
    <property type="entry name" value="MurE/MurF_N"/>
</dbReference>
<keyword evidence="9 12" id="KW-0573">Peptidoglycan synthesis</keyword>
<feature type="binding site" evidence="12">
    <location>
        <begin position="107"/>
        <end position="113"/>
    </location>
    <ligand>
        <name>ATP</name>
        <dbReference type="ChEBI" id="CHEBI:30616"/>
    </ligand>
</feature>
<feature type="domain" description="Mur ligase central" evidence="16">
    <location>
        <begin position="105"/>
        <end position="307"/>
    </location>
</feature>
<keyword evidence="8 12" id="KW-0133">Cell shape</keyword>
<sequence length="484" mass="53116">MGIIRLYEICPEAEKAGTQNAVVTGVTDNTAEVKQGSIFVCVKGERFDGHSAAAEMLSKGAVMIVTDHDIKCGKQLVTDNTRLCLARLLNCFYGKPSEKLGLLAVTGTNGKTTTAHFVKHILTTLGKKCGCVGTAGNDTCSGELKPSQHGTPTVPRATVLYSWLGEMVSNGADYCVMEASSQALDQYRIGDERIAVAGFTNLTRDHLDYHGTMENYFQAKRRVFTMCKTAVINIDDEYGKRLAQEFSDIAVTYSAKGNADYHAEFIRMNATGCSYMLVNEHEKTACRVDMNMTGLYNVQNSLCAIAMVTALGFDMTECAKALSDLDGVDGRMNVIYRGDFTVITDYAHTDDALKKVLSTLKPLTKGRLICVFGAAGDRDKEKRPMMAKAAEDNADILVITSDNPAHENPDEIIREVMTGISGKKPCRCITDRREAIAYALDTARKDDVIILCGKGHETYQIIGDEYLPFSEKEIVKDIMIRKEN</sequence>
<organism evidence="17 18">
    <name type="scientific">[Eubacterium] siraeum</name>
    <dbReference type="NCBI Taxonomy" id="39492"/>
    <lineage>
        <taxon>Bacteria</taxon>
        <taxon>Bacillati</taxon>
        <taxon>Bacillota</taxon>
        <taxon>Clostridia</taxon>
        <taxon>Eubacteriales</taxon>
        <taxon>Oscillospiraceae</taxon>
        <taxon>Oscillospiraceae incertae sedis</taxon>
    </lineage>
</organism>
<evidence type="ECO:0000256" key="2">
    <source>
        <dbReference type="ARBA" id="ARBA00005898"/>
    </source>
</evidence>
<dbReference type="InterPro" id="IPR036565">
    <property type="entry name" value="Mur-like_cat_sf"/>
</dbReference>
<keyword evidence="3 12" id="KW-0963">Cytoplasm</keyword>
<accession>A0A174ZRF7</accession>
<dbReference type="GO" id="GO:0000287">
    <property type="term" value="F:magnesium ion binding"/>
    <property type="evidence" value="ECO:0007669"/>
    <property type="project" value="UniProtKB-UniRule"/>
</dbReference>
<comment type="subcellular location">
    <subcellularLocation>
        <location evidence="12 13">Cytoplasm</location>
    </subcellularLocation>
</comment>
<gene>
    <name evidence="12 17" type="primary">murE</name>
    <name evidence="17" type="ORF">ERS852540_02026</name>
</gene>
<dbReference type="InterPro" id="IPR005761">
    <property type="entry name" value="UDP-N-AcMur-Glu-dNH2Pim_ligase"/>
</dbReference>
<keyword evidence="7 12" id="KW-0067">ATP-binding</keyword>
<dbReference type="GO" id="GO:0071555">
    <property type="term" value="P:cell wall organization"/>
    <property type="evidence" value="ECO:0007669"/>
    <property type="project" value="UniProtKB-KW"/>
</dbReference>
<proteinExistence type="inferred from homology"/>
<dbReference type="InterPro" id="IPR000713">
    <property type="entry name" value="Mur_ligase_N"/>
</dbReference>
<keyword evidence="11 12" id="KW-0961">Cell wall biogenesis/degradation</keyword>
<evidence type="ECO:0000256" key="10">
    <source>
        <dbReference type="ARBA" id="ARBA00023306"/>
    </source>
</evidence>
<dbReference type="PROSITE" id="PS01011">
    <property type="entry name" value="FOLYLPOLYGLU_SYNT_1"/>
    <property type="match status" value="1"/>
</dbReference>
<evidence type="ECO:0000259" key="15">
    <source>
        <dbReference type="Pfam" id="PF02875"/>
    </source>
</evidence>
<evidence type="ECO:0000256" key="4">
    <source>
        <dbReference type="ARBA" id="ARBA00022598"/>
    </source>
</evidence>
<feature type="binding site" evidence="12">
    <location>
        <position position="30"/>
    </location>
    <ligand>
        <name>UDP-N-acetyl-alpha-D-muramoyl-L-alanyl-D-glutamate</name>
        <dbReference type="ChEBI" id="CHEBI:83900"/>
    </ligand>
</feature>
<feature type="domain" description="Mur ligase N-terminal catalytic" evidence="14">
    <location>
        <begin position="23"/>
        <end position="82"/>
    </location>
</feature>
<evidence type="ECO:0000256" key="8">
    <source>
        <dbReference type="ARBA" id="ARBA00022960"/>
    </source>
</evidence>
<evidence type="ECO:0000259" key="14">
    <source>
        <dbReference type="Pfam" id="PF01225"/>
    </source>
</evidence>
<feature type="binding site" evidence="12">
    <location>
        <position position="186"/>
    </location>
    <ligand>
        <name>UDP-N-acetyl-alpha-D-muramoyl-L-alanyl-D-glutamate</name>
        <dbReference type="ChEBI" id="CHEBI:83900"/>
    </ligand>
</feature>
<feature type="binding site" evidence="12">
    <location>
        <position position="180"/>
    </location>
    <ligand>
        <name>UDP-N-acetyl-alpha-D-muramoyl-L-alanyl-D-glutamate</name>
        <dbReference type="ChEBI" id="CHEBI:83900"/>
    </ligand>
</feature>
<evidence type="ECO:0000256" key="11">
    <source>
        <dbReference type="ARBA" id="ARBA00023316"/>
    </source>
</evidence>
<comment type="caution">
    <text evidence="12">Lacks conserved residue(s) required for the propagation of feature annotation.</text>
</comment>
<keyword evidence="4 12" id="KW-0436">Ligase</keyword>
<dbReference type="GO" id="GO:0009252">
    <property type="term" value="P:peptidoglycan biosynthetic process"/>
    <property type="evidence" value="ECO:0007669"/>
    <property type="project" value="UniProtKB-UniRule"/>
</dbReference>
<evidence type="ECO:0000313" key="17">
    <source>
        <dbReference type="EMBL" id="CUQ89963.1"/>
    </source>
</evidence>
<dbReference type="InterPro" id="IPR036615">
    <property type="entry name" value="Mur_ligase_C_dom_sf"/>
</dbReference>
<name>A0A174ZRF7_9FIRM</name>
<comment type="PTM">
    <text evidence="12">Carboxylation is probably crucial for Mg(2+) binding and, consequently, for the gamma-phosphate positioning of ATP.</text>
</comment>
<evidence type="ECO:0000256" key="1">
    <source>
        <dbReference type="ARBA" id="ARBA00004752"/>
    </source>
</evidence>
<comment type="similarity">
    <text evidence="2 12">Belongs to the MurCDEF family. MurE subfamily.</text>
</comment>
<dbReference type="STRING" id="39492.ERS852540_02026"/>
<evidence type="ECO:0000256" key="3">
    <source>
        <dbReference type="ARBA" id="ARBA00022490"/>
    </source>
</evidence>
<dbReference type="PANTHER" id="PTHR23135">
    <property type="entry name" value="MUR LIGASE FAMILY MEMBER"/>
    <property type="match status" value="1"/>
</dbReference>
<dbReference type="Proteomes" id="UP000095662">
    <property type="component" value="Unassembled WGS sequence"/>
</dbReference>
<dbReference type="HAMAP" id="MF_00208">
    <property type="entry name" value="MurE"/>
    <property type="match status" value="1"/>
</dbReference>
<evidence type="ECO:0000256" key="5">
    <source>
        <dbReference type="ARBA" id="ARBA00022618"/>
    </source>
</evidence>
<dbReference type="SUPFAM" id="SSF53244">
    <property type="entry name" value="MurD-like peptide ligases, peptide-binding domain"/>
    <property type="match status" value="1"/>
</dbReference>
<dbReference type="EMBL" id="CZBY01000018">
    <property type="protein sequence ID" value="CUQ89963.1"/>
    <property type="molecule type" value="Genomic_DNA"/>
</dbReference>
<dbReference type="GO" id="GO:0047482">
    <property type="term" value="F:UDP-N-acetylmuramoyl-L-alanyl-D-glutamate-L-lysine ligase activity"/>
    <property type="evidence" value="ECO:0007669"/>
    <property type="project" value="UniProtKB-UniRule"/>
</dbReference>
<dbReference type="Pfam" id="PF01225">
    <property type="entry name" value="Mur_ligase"/>
    <property type="match status" value="1"/>
</dbReference>
<dbReference type="GO" id="GO:0005524">
    <property type="term" value="F:ATP binding"/>
    <property type="evidence" value="ECO:0007669"/>
    <property type="project" value="UniProtKB-UniRule"/>
</dbReference>
<comment type="catalytic activity">
    <reaction evidence="12">
        <text>UDP-N-acetyl-alpha-D-muramoyl-L-alanyl-D-glutamate + L-lysine + ATP = UDP-N-acetyl-alpha-D-muramoyl-L-alanyl-gamma-D-glutamyl-L-lysine + ADP + phosphate + H(+)</text>
        <dbReference type="Rhea" id="RHEA:17969"/>
        <dbReference type="ChEBI" id="CHEBI:15378"/>
        <dbReference type="ChEBI" id="CHEBI:30616"/>
        <dbReference type="ChEBI" id="CHEBI:32551"/>
        <dbReference type="ChEBI" id="CHEBI:43474"/>
        <dbReference type="ChEBI" id="CHEBI:83900"/>
        <dbReference type="ChEBI" id="CHEBI:83903"/>
        <dbReference type="ChEBI" id="CHEBI:456216"/>
        <dbReference type="EC" id="6.3.2.7"/>
    </reaction>
</comment>
<dbReference type="UniPathway" id="UPA00219"/>
<dbReference type="SUPFAM" id="SSF53623">
    <property type="entry name" value="MurD-like peptide ligases, catalytic domain"/>
    <property type="match status" value="1"/>
</dbReference>
<dbReference type="Pfam" id="PF02875">
    <property type="entry name" value="Mur_ligase_C"/>
    <property type="match status" value="1"/>
</dbReference>
<dbReference type="SUPFAM" id="SSF63418">
    <property type="entry name" value="MurE/MurF N-terminal domain"/>
    <property type="match status" value="1"/>
</dbReference>
<feature type="binding site" evidence="12">
    <location>
        <position position="188"/>
    </location>
    <ligand>
        <name>UDP-N-acetyl-alpha-D-muramoyl-L-alanyl-D-glutamate</name>
        <dbReference type="ChEBI" id="CHEBI:83900"/>
    </ligand>
</feature>
<dbReference type="GO" id="GO:0005737">
    <property type="term" value="C:cytoplasm"/>
    <property type="evidence" value="ECO:0007669"/>
    <property type="project" value="UniProtKB-SubCell"/>
</dbReference>
<evidence type="ECO:0000256" key="7">
    <source>
        <dbReference type="ARBA" id="ARBA00022840"/>
    </source>
</evidence>
<evidence type="ECO:0000256" key="13">
    <source>
        <dbReference type="RuleBase" id="RU004135"/>
    </source>
</evidence>
<comment type="function">
    <text evidence="12">Catalyzes the addition of L-lysine to the nucleotide precursor UDP-N-acetylmuramoyl-L-alanyl-D-glutamate (UMAG) in the biosynthesis of bacterial cell-wall peptidoglycan.</text>
</comment>
<comment type="pathway">
    <text evidence="1 12 13">Cell wall biogenesis; peptidoglycan biosynthesis.</text>
</comment>
<evidence type="ECO:0000256" key="9">
    <source>
        <dbReference type="ARBA" id="ARBA00022984"/>
    </source>
</evidence>
<dbReference type="EC" id="6.3.2.7" evidence="12"/>